<evidence type="ECO:0000313" key="4">
    <source>
        <dbReference type="EMBL" id="CDM66629.1"/>
    </source>
</evidence>
<dbReference type="CDD" id="cd00082">
    <property type="entry name" value="HisKA"/>
    <property type="match status" value="1"/>
</dbReference>
<keyword evidence="4" id="KW-0808">Transferase</keyword>
<keyword evidence="4" id="KW-0418">Kinase</keyword>
<protein>
    <recommendedName>
        <fullName evidence="2">histidine kinase</fullName>
        <ecNumber evidence="2">2.7.13.3</ecNumber>
    </recommendedName>
</protein>
<dbReference type="SUPFAM" id="SSF47384">
    <property type="entry name" value="Homodimeric domain of signal transducing histidine kinase"/>
    <property type="match status" value="1"/>
</dbReference>
<evidence type="ECO:0000313" key="5">
    <source>
        <dbReference type="Proteomes" id="UP000031518"/>
    </source>
</evidence>
<dbReference type="OrthoDB" id="9789238at2"/>
<dbReference type="EMBL" id="CBXV010000008">
    <property type="protein sequence ID" value="CDM66629.1"/>
    <property type="molecule type" value="Genomic_DNA"/>
</dbReference>
<dbReference type="STRING" id="454194.PYK22_02661"/>
<dbReference type="AlphaFoldDB" id="A0A0B6X268"/>
<evidence type="ECO:0000256" key="1">
    <source>
        <dbReference type="ARBA" id="ARBA00000085"/>
    </source>
</evidence>
<evidence type="ECO:0000259" key="3">
    <source>
        <dbReference type="SMART" id="SM00388"/>
    </source>
</evidence>
<name>A0A0B6X268_9BACT</name>
<feature type="domain" description="Signal transduction histidine kinase dimerisation/phosphoacceptor" evidence="3">
    <location>
        <begin position="35"/>
        <end position="97"/>
    </location>
</feature>
<dbReference type="RefSeq" id="WP_041978016.1">
    <property type="nucleotide sequence ID" value="NZ_CBXV010000008.1"/>
</dbReference>
<accession>A0A0B6X268</accession>
<organism evidence="4 5">
    <name type="scientific">Pyrinomonas methylaliphatogenes</name>
    <dbReference type="NCBI Taxonomy" id="454194"/>
    <lineage>
        <taxon>Bacteria</taxon>
        <taxon>Pseudomonadati</taxon>
        <taxon>Acidobacteriota</taxon>
        <taxon>Blastocatellia</taxon>
        <taxon>Blastocatellales</taxon>
        <taxon>Pyrinomonadaceae</taxon>
        <taxon>Pyrinomonas</taxon>
    </lineage>
</organism>
<dbReference type="Pfam" id="PF00512">
    <property type="entry name" value="HisKA"/>
    <property type="match status" value="1"/>
</dbReference>
<proteinExistence type="predicted"/>
<dbReference type="InterPro" id="IPR003661">
    <property type="entry name" value="HisK_dim/P_dom"/>
</dbReference>
<sequence>MISDQNGGGRVDWGSEREIGELRALIKQQGERMEEIVAIVARVRHEVNNPLAGVIGQAQLLLRDELSPKQRQRVETIERLAKRIKEILGELNMVRLD</sequence>
<reference evidence="4 5" key="1">
    <citation type="submission" date="2013-12" db="EMBL/GenBank/DDBJ databases">
        <authorList>
            <person name="Stott M."/>
        </authorList>
    </citation>
    <scope>NUCLEOTIDE SEQUENCE [LARGE SCALE GENOMIC DNA]</scope>
    <source>
        <strain evidence="4 5">K22</strain>
    </source>
</reference>
<reference evidence="4 5" key="2">
    <citation type="submission" date="2015-01" db="EMBL/GenBank/DDBJ databases">
        <title>Complete genome sequence of Pyrinomonas methylaliphatogenes type strain K22T.</title>
        <authorList>
            <person name="Lee K.C.Y."/>
            <person name="Power J.F."/>
            <person name="Dunfield P.F."/>
            <person name="Morgan X.C."/>
            <person name="Huttenhower C."/>
            <person name="Stott M.B."/>
        </authorList>
    </citation>
    <scope>NUCLEOTIDE SEQUENCE [LARGE SCALE GENOMIC DNA]</scope>
    <source>
        <strain evidence="4 5">K22</strain>
    </source>
</reference>
<dbReference type="GO" id="GO:0000155">
    <property type="term" value="F:phosphorelay sensor kinase activity"/>
    <property type="evidence" value="ECO:0007669"/>
    <property type="project" value="InterPro"/>
</dbReference>
<keyword evidence="5" id="KW-1185">Reference proteome</keyword>
<dbReference type="Proteomes" id="UP000031518">
    <property type="component" value="Unassembled WGS sequence"/>
</dbReference>
<dbReference type="Gene3D" id="1.10.287.130">
    <property type="match status" value="1"/>
</dbReference>
<dbReference type="EC" id="2.7.13.3" evidence="2"/>
<evidence type="ECO:0000256" key="2">
    <source>
        <dbReference type="ARBA" id="ARBA00012438"/>
    </source>
</evidence>
<dbReference type="InterPro" id="IPR036097">
    <property type="entry name" value="HisK_dim/P_sf"/>
</dbReference>
<comment type="catalytic activity">
    <reaction evidence="1">
        <text>ATP + protein L-histidine = ADP + protein N-phospho-L-histidine.</text>
        <dbReference type="EC" id="2.7.13.3"/>
    </reaction>
</comment>
<dbReference type="SMART" id="SM00388">
    <property type="entry name" value="HisKA"/>
    <property type="match status" value="1"/>
</dbReference>
<gene>
    <name evidence="4" type="ORF">PYK22_02661</name>
</gene>